<evidence type="ECO:0000259" key="1">
    <source>
        <dbReference type="Pfam" id="PF00899"/>
    </source>
</evidence>
<dbReference type="Gene3D" id="3.40.50.720">
    <property type="entry name" value="NAD(P)-binding Rossmann-like Domain"/>
    <property type="match status" value="1"/>
</dbReference>
<evidence type="ECO:0000313" key="3">
    <source>
        <dbReference type="Proteomes" id="UP000180194"/>
    </source>
</evidence>
<dbReference type="Pfam" id="PF00899">
    <property type="entry name" value="ThiF"/>
    <property type="match status" value="1"/>
</dbReference>
<sequence>MGLKLFKESNVKPHYFIVQVGAGANGSHFIRSLCQDIATYGVQKTFSYHQVGPFEYTMYVCDADEVEKKNLKNQLFDEEDVGSFKVDALRERYSEHYNVPFSSVPQYVTDLEFFQKLFTFPKENKRIIPVLIGMVDNNRSRQLMDEFFHSNYLDDLIYVDAGVEGVYVVPGKEERQYSQMEKQIAANSGFSGQIVVGFKRNGQVFLPPVGRVFEDILTDEETAFPGQSCGEAIINNPQRCATNKFAAQIANNIMNTLFHTNEIGIHAVDFNAKMCGANPTYVSKDIQREYNALIQNIKTF</sequence>
<dbReference type="RefSeq" id="WP_071158809.1">
    <property type="nucleotide sequence ID" value="NZ_MBRJ01000040.1"/>
</dbReference>
<dbReference type="InterPro" id="IPR035985">
    <property type="entry name" value="Ubiquitin-activating_enz"/>
</dbReference>
<organism evidence="2 3">
    <name type="scientific">Cytobacillus oceanisediminis</name>
    <dbReference type="NCBI Taxonomy" id="665099"/>
    <lineage>
        <taxon>Bacteria</taxon>
        <taxon>Bacillati</taxon>
        <taxon>Bacillota</taxon>
        <taxon>Bacilli</taxon>
        <taxon>Bacillales</taxon>
        <taxon>Bacillaceae</taxon>
        <taxon>Cytobacillus</taxon>
    </lineage>
</organism>
<protein>
    <recommendedName>
        <fullName evidence="1">THIF-type NAD/FAD binding fold domain-containing protein</fullName>
    </recommendedName>
</protein>
<dbReference type="InterPro" id="IPR000594">
    <property type="entry name" value="ThiF_NAD_FAD-bd"/>
</dbReference>
<dbReference type="SUPFAM" id="SSF69572">
    <property type="entry name" value="Activating enzymes of the ubiquitin-like proteins"/>
    <property type="match status" value="1"/>
</dbReference>
<accession>A0ABX3CMV0</accession>
<proteinExistence type="predicted"/>
<name>A0ABX3CMV0_9BACI</name>
<evidence type="ECO:0000313" key="2">
    <source>
        <dbReference type="EMBL" id="OHX44826.1"/>
    </source>
</evidence>
<keyword evidence="3" id="KW-1185">Reference proteome</keyword>
<gene>
    <name evidence="2" type="ORF">BBV17_25335</name>
</gene>
<feature type="domain" description="THIF-type NAD/FAD binding fold" evidence="1">
    <location>
        <begin position="18"/>
        <end position="260"/>
    </location>
</feature>
<dbReference type="EMBL" id="MBRJ01000040">
    <property type="protein sequence ID" value="OHX44826.1"/>
    <property type="molecule type" value="Genomic_DNA"/>
</dbReference>
<reference evidence="2 3" key="1">
    <citation type="submission" date="2016-07" db="EMBL/GenBank/DDBJ databases">
        <title>Bacillus oceanisediminis whole genome.</title>
        <authorList>
            <person name="Pal Y."/>
            <person name="Verma A."/>
            <person name="Mual P."/>
            <person name="Srinivasan K."/>
        </authorList>
    </citation>
    <scope>NUCLEOTIDE SEQUENCE [LARGE SCALE GENOMIC DNA]</scope>
    <source>
        <strain evidence="2 3">Bhandara28</strain>
    </source>
</reference>
<dbReference type="Proteomes" id="UP000180194">
    <property type="component" value="Unassembled WGS sequence"/>
</dbReference>
<comment type="caution">
    <text evidence="2">The sequence shown here is derived from an EMBL/GenBank/DDBJ whole genome shotgun (WGS) entry which is preliminary data.</text>
</comment>